<sequence>MVNDIGEVTACGPGQYSRLVTLFGVKAVQDLLDGPVSSLTPTRLILVNYWLYPNQVFQFVRGRLFLTGRNGSGKSTALTAAITLLLDGDSSPSRLDPFGGTLRQLRYYLLGGPDAGFEASARRAYLALEFRTPAGGYETIGLGLSASEGSGAVGKWGFWLPGRVQQGGLALVEQGQPLSERILKERVRSLQGEVASGQGEYAALVRRRLYGVPEREFQEMIDLLLTVRGSKLGRDVRPSKITEVLRRSLPPIAPQVTQKLAEGIERLDRHAQRLTLLDAQEQAVRGVAEANFTLVLGRARRAHGRLRMAQSRDEQANRDLEEAQSERDRLTATVTGLREQGQTTSRDLEGIRIDLDATELQIGGQEQALKTTERRLVEVRTLLDQNRRRSRSVHDRSLRDQAHLQQAHAARQHALDQQNNLQASLHRLSWWVPEKAGRTLDGRAQALGVAEAALRTFERDTGRLTDRQATATAAAELAEAARVTLAQQTDLLDRTHRETAAFLSQQAAVLPFPPNALTAYRDELEAGSEMDEAFEHLASHAEVLILGAQEAQSAARDHVRDLTAQQLQLQDRQAALQQEVGAAPPLPLSRDLALQALKDQGIQARPFHQLVRPRADASDVGALEGALLASGLLTALVVPQEAQGTTLKILTSQGLADGLLTPGEAVEEHLGTVLEPEDGAPQSVQAILRSLAITLAAPAPVAITRQGWRSGLLAGGNPDEGVRFLGEKARQQERQKQLSALQKELSRVNAALAAGQETLTAATQALTDLDRVLRDLQAAPAVARDRRQAQRARDEALQRLMLRSETHESALQAWKEAQGAVKAAEQQLHGAFRPLGLQAVAGPETLQAAQREYHWARETLSAFLQAQDEGRRLDEVIAARSDELQERQQDLHELEAERLTLEAQRDALATQVTALRAQHDALDTAKLRSQVQALRGQLRELERRDRDLLRETTEAEERLRNVAGRLPALNTAADEAKLHLAQAAEHLAQVCSAHPALAPEAAPGLSVPTTEDALQHAEHHLWATFDLARPLLETPESYHPARTLAGPRFHIQGCWPRPTTFWRTSRQNLKGSGGSCQTKKRGCFTTN</sequence>
<evidence type="ECO:0000313" key="3">
    <source>
        <dbReference type="EMBL" id="MFC6663772.1"/>
    </source>
</evidence>
<organism evidence="3 4">
    <name type="scientific">Deinococcus multiflagellatus</name>
    <dbReference type="NCBI Taxonomy" id="1656887"/>
    <lineage>
        <taxon>Bacteria</taxon>
        <taxon>Thermotogati</taxon>
        <taxon>Deinococcota</taxon>
        <taxon>Deinococci</taxon>
        <taxon>Deinococcales</taxon>
        <taxon>Deinococcaceae</taxon>
        <taxon>Deinococcus</taxon>
    </lineage>
</organism>
<feature type="region of interest" description="Disordered" evidence="2">
    <location>
        <begin position="306"/>
        <end position="328"/>
    </location>
</feature>
<dbReference type="RefSeq" id="WP_380059357.1">
    <property type="nucleotide sequence ID" value="NZ_JBHSWB010000004.1"/>
</dbReference>
<keyword evidence="1" id="KW-0175">Coiled coil</keyword>
<keyword evidence="3" id="KW-0547">Nucleotide-binding</keyword>
<dbReference type="Gene3D" id="3.40.50.300">
    <property type="entry name" value="P-loop containing nucleotide triphosphate hydrolases"/>
    <property type="match status" value="1"/>
</dbReference>
<dbReference type="EMBL" id="JBHSWB010000004">
    <property type="protein sequence ID" value="MFC6663772.1"/>
    <property type="molecule type" value="Genomic_DNA"/>
</dbReference>
<reference evidence="4" key="1">
    <citation type="journal article" date="2019" name="Int. J. Syst. Evol. Microbiol.">
        <title>The Global Catalogue of Microorganisms (GCM) 10K type strain sequencing project: providing services to taxonomists for standard genome sequencing and annotation.</title>
        <authorList>
            <consortium name="The Broad Institute Genomics Platform"/>
            <consortium name="The Broad Institute Genome Sequencing Center for Infectious Disease"/>
            <person name="Wu L."/>
            <person name="Ma J."/>
        </authorList>
    </citation>
    <scope>NUCLEOTIDE SEQUENCE [LARGE SCALE GENOMIC DNA]</scope>
    <source>
        <strain evidence="4">CCUG 63830</strain>
    </source>
</reference>
<dbReference type="GO" id="GO:0005524">
    <property type="term" value="F:ATP binding"/>
    <property type="evidence" value="ECO:0007669"/>
    <property type="project" value="UniProtKB-KW"/>
</dbReference>
<keyword evidence="4" id="KW-1185">Reference proteome</keyword>
<feature type="compositionally biased region" description="Basic and acidic residues" evidence="2">
    <location>
        <begin position="310"/>
        <end position="328"/>
    </location>
</feature>
<dbReference type="Pfam" id="PF13555">
    <property type="entry name" value="AAA_29"/>
    <property type="match status" value="1"/>
</dbReference>
<protein>
    <submittedName>
        <fullName evidence="3">ATP-binding protein</fullName>
    </submittedName>
</protein>
<feature type="compositionally biased region" description="Basic residues" evidence="2">
    <location>
        <begin position="1078"/>
        <end position="1087"/>
    </location>
</feature>
<dbReference type="InterPro" id="IPR027417">
    <property type="entry name" value="P-loop_NTPase"/>
</dbReference>
<accession>A0ABW1ZV95</accession>
<evidence type="ECO:0000313" key="4">
    <source>
        <dbReference type="Proteomes" id="UP001596317"/>
    </source>
</evidence>
<gene>
    <name evidence="3" type="ORF">ACFP90_27655</name>
</gene>
<feature type="coiled-coil region" evidence="1">
    <location>
        <begin position="731"/>
        <end position="779"/>
    </location>
</feature>
<name>A0ABW1ZV95_9DEIO</name>
<feature type="region of interest" description="Disordered" evidence="2">
    <location>
        <begin position="1068"/>
        <end position="1087"/>
    </location>
</feature>
<evidence type="ECO:0000256" key="1">
    <source>
        <dbReference type="SAM" id="Coils"/>
    </source>
</evidence>
<comment type="caution">
    <text evidence="3">The sequence shown here is derived from an EMBL/GenBank/DDBJ whole genome shotgun (WGS) entry which is preliminary data.</text>
</comment>
<evidence type="ECO:0000256" key="2">
    <source>
        <dbReference type="SAM" id="MobiDB-lite"/>
    </source>
</evidence>
<proteinExistence type="predicted"/>
<feature type="coiled-coil region" evidence="1">
    <location>
        <begin position="877"/>
        <end position="958"/>
    </location>
</feature>
<keyword evidence="3" id="KW-0067">ATP-binding</keyword>
<dbReference type="Proteomes" id="UP001596317">
    <property type="component" value="Unassembled WGS sequence"/>
</dbReference>
<dbReference type="SUPFAM" id="SSF52540">
    <property type="entry name" value="P-loop containing nucleoside triphosphate hydrolases"/>
    <property type="match status" value="1"/>
</dbReference>